<dbReference type="OrthoDB" id="430315at2759"/>
<reference evidence="2 3" key="1">
    <citation type="journal article" date="2013" name="BMC Genomics">
        <title>The miniature genome of a carnivorous plant Genlisea aurea contains a low number of genes and short non-coding sequences.</title>
        <authorList>
            <person name="Leushkin E.V."/>
            <person name="Sutormin R.A."/>
            <person name="Nabieva E.R."/>
            <person name="Penin A.A."/>
            <person name="Kondrashov A.S."/>
            <person name="Logacheva M.D."/>
        </authorList>
    </citation>
    <scope>NUCLEOTIDE SEQUENCE [LARGE SCALE GENOMIC DNA]</scope>
</reference>
<dbReference type="SUPFAM" id="SSF49870">
    <property type="entry name" value="Osmotin, thaumatin-like protein"/>
    <property type="match status" value="1"/>
</dbReference>
<dbReference type="InterPro" id="IPR001938">
    <property type="entry name" value="Thaumatin"/>
</dbReference>
<evidence type="ECO:0000313" key="2">
    <source>
        <dbReference type="EMBL" id="EPS69802.1"/>
    </source>
</evidence>
<gene>
    <name evidence="2" type="ORF">M569_04964</name>
</gene>
<feature type="disulfide bond" evidence="1">
    <location>
        <begin position="62"/>
        <end position="68"/>
    </location>
</feature>
<dbReference type="PROSITE" id="PS51367">
    <property type="entry name" value="THAUMATIN_2"/>
    <property type="match status" value="1"/>
</dbReference>
<dbReference type="PRINTS" id="PR00347">
    <property type="entry name" value="THAUMATIN"/>
</dbReference>
<dbReference type="Proteomes" id="UP000015453">
    <property type="component" value="Unassembled WGS sequence"/>
</dbReference>
<accession>S8EB66</accession>
<dbReference type="EMBL" id="AUSU01001951">
    <property type="protein sequence ID" value="EPS69802.1"/>
    <property type="molecule type" value="Genomic_DNA"/>
</dbReference>
<dbReference type="Pfam" id="PF00314">
    <property type="entry name" value="Thaumatin"/>
    <property type="match status" value="1"/>
</dbReference>
<evidence type="ECO:0000313" key="3">
    <source>
        <dbReference type="Proteomes" id="UP000015453"/>
    </source>
</evidence>
<name>S8EB66_9LAMI</name>
<dbReference type="PANTHER" id="PTHR31048">
    <property type="entry name" value="OS03G0233200 PROTEIN"/>
    <property type="match status" value="1"/>
</dbReference>
<feature type="disulfide bond" evidence="1">
    <location>
        <begin position="152"/>
        <end position="162"/>
    </location>
</feature>
<keyword evidence="3" id="KW-1185">Reference proteome</keyword>
<feature type="disulfide bond" evidence="1">
    <location>
        <begin position="142"/>
        <end position="151"/>
    </location>
</feature>
<dbReference type="SMART" id="SM00205">
    <property type="entry name" value="THN"/>
    <property type="match status" value="1"/>
</dbReference>
<dbReference type="AlphaFoldDB" id="S8EB66"/>
<dbReference type="Gene3D" id="2.60.110.10">
    <property type="entry name" value="Thaumatin"/>
    <property type="match status" value="1"/>
</dbReference>
<proteinExistence type="predicted"/>
<dbReference type="InterPro" id="IPR037176">
    <property type="entry name" value="Osmotin/thaumatin-like_sf"/>
</dbReference>
<sequence length="165" mass="17124">MTALKRRVVPFISVSRFASGPGKETLWPGILSGGGSPLLMNGRPRASSVSLSRSGNCTTGNCSGRLECSGTGGAPPAKFTLNSSAEDFYDVSLVDGFNVPVSILTSSGNCSAVNCTADVNLDCPPELQVVKDGAVVACKSACLAFDWLQYCCTGDYNNPQVCKAD</sequence>
<organism evidence="2 3">
    <name type="scientific">Genlisea aurea</name>
    <dbReference type="NCBI Taxonomy" id="192259"/>
    <lineage>
        <taxon>Eukaryota</taxon>
        <taxon>Viridiplantae</taxon>
        <taxon>Streptophyta</taxon>
        <taxon>Embryophyta</taxon>
        <taxon>Tracheophyta</taxon>
        <taxon>Spermatophyta</taxon>
        <taxon>Magnoliopsida</taxon>
        <taxon>eudicotyledons</taxon>
        <taxon>Gunneridae</taxon>
        <taxon>Pentapetalae</taxon>
        <taxon>asterids</taxon>
        <taxon>lamiids</taxon>
        <taxon>Lamiales</taxon>
        <taxon>Lentibulariaceae</taxon>
        <taxon>Genlisea</taxon>
    </lineage>
</organism>
<protein>
    <recommendedName>
        <fullName evidence="4">Thaumatin-like protein</fullName>
    </recommendedName>
</protein>
<keyword evidence="1" id="KW-1015">Disulfide bond</keyword>
<evidence type="ECO:0008006" key="4">
    <source>
        <dbReference type="Google" id="ProtNLM"/>
    </source>
</evidence>
<evidence type="ECO:0000256" key="1">
    <source>
        <dbReference type="PIRSR" id="PIRSR002703-1"/>
    </source>
</evidence>
<feature type="disulfide bond" evidence="1">
    <location>
        <begin position="123"/>
        <end position="138"/>
    </location>
</feature>
<comment type="caution">
    <text evidence="2">The sequence shown here is derived from an EMBL/GenBank/DDBJ whole genome shotgun (WGS) entry which is preliminary data.</text>
</comment>